<feature type="transmembrane region" description="Helical" evidence="1">
    <location>
        <begin position="78"/>
        <end position="101"/>
    </location>
</feature>
<dbReference type="PANTHER" id="PTHR10098">
    <property type="entry name" value="RAPSYN-RELATED"/>
    <property type="match status" value="1"/>
</dbReference>
<dbReference type="InterPro" id="IPR011990">
    <property type="entry name" value="TPR-like_helical_dom_sf"/>
</dbReference>
<dbReference type="Pfam" id="PF12770">
    <property type="entry name" value="CHAT"/>
    <property type="match status" value="1"/>
</dbReference>
<keyword evidence="1" id="KW-0472">Membrane</keyword>
<feature type="domain" description="CHAT" evidence="2">
    <location>
        <begin position="662"/>
        <end position="974"/>
    </location>
</feature>
<dbReference type="PANTHER" id="PTHR10098:SF108">
    <property type="entry name" value="TETRATRICOPEPTIDE REPEAT PROTEIN 28"/>
    <property type="match status" value="1"/>
</dbReference>
<dbReference type="SUPFAM" id="SSF48452">
    <property type="entry name" value="TPR-like"/>
    <property type="match status" value="3"/>
</dbReference>
<evidence type="ECO:0000259" key="2">
    <source>
        <dbReference type="Pfam" id="PF12770"/>
    </source>
</evidence>
<dbReference type="OrthoDB" id="9771112at2"/>
<organism evidence="3 4">
    <name type="scientific">Breznakibacter xylanolyticus</name>
    <dbReference type="NCBI Taxonomy" id="990"/>
    <lineage>
        <taxon>Bacteria</taxon>
        <taxon>Pseudomonadati</taxon>
        <taxon>Bacteroidota</taxon>
        <taxon>Bacteroidia</taxon>
        <taxon>Marinilabiliales</taxon>
        <taxon>Marinilabiliaceae</taxon>
        <taxon>Breznakibacter</taxon>
    </lineage>
</organism>
<dbReference type="AlphaFoldDB" id="A0A2W7NJU4"/>
<keyword evidence="1" id="KW-1133">Transmembrane helix</keyword>
<feature type="transmembrane region" description="Helical" evidence="1">
    <location>
        <begin position="12"/>
        <end position="32"/>
    </location>
</feature>
<dbReference type="Gene3D" id="1.25.40.10">
    <property type="entry name" value="Tetratricopeptide repeat domain"/>
    <property type="match status" value="1"/>
</dbReference>
<evidence type="ECO:0000313" key="4">
    <source>
        <dbReference type="Proteomes" id="UP000249239"/>
    </source>
</evidence>
<dbReference type="InterPro" id="IPR024983">
    <property type="entry name" value="CHAT_dom"/>
</dbReference>
<keyword evidence="1" id="KW-0812">Transmembrane</keyword>
<dbReference type="Proteomes" id="UP000249239">
    <property type="component" value="Unassembled WGS sequence"/>
</dbReference>
<keyword evidence="4" id="KW-1185">Reference proteome</keyword>
<evidence type="ECO:0000256" key="1">
    <source>
        <dbReference type="SAM" id="Phobius"/>
    </source>
</evidence>
<feature type="transmembrane region" description="Helical" evidence="1">
    <location>
        <begin position="44"/>
        <end position="66"/>
    </location>
</feature>
<gene>
    <name evidence="3" type="ORF">LX69_00583</name>
</gene>
<reference evidence="3 4" key="1">
    <citation type="submission" date="2018-06" db="EMBL/GenBank/DDBJ databases">
        <title>Genomic Encyclopedia of Archaeal and Bacterial Type Strains, Phase II (KMG-II): from individual species to whole genera.</title>
        <authorList>
            <person name="Goeker M."/>
        </authorList>
    </citation>
    <scope>NUCLEOTIDE SEQUENCE [LARGE SCALE GENOMIC DNA]</scope>
    <source>
        <strain evidence="3 4">DSM 6779</strain>
    </source>
</reference>
<accession>A0A2W7NJU4</accession>
<dbReference type="EMBL" id="QKZK01000003">
    <property type="protein sequence ID" value="PZX20130.1"/>
    <property type="molecule type" value="Genomic_DNA"/>
</dbReference>
<proteinExistence type="predicted"/>
<sequence length="976" mass="112200">MKKQTLRQSFYGLVIIVILYLCVNIANLLWFVMQPTGLWGIYKYGGMLIVTLFVVLFLMVGVYHFVRNFRKVAHNIGFWILIVVFGILGLVIEYVPVAWLVHQVDNKYQYVNQTEEYFTEGKYEKALTYAATLYEKSQNEKTITSEFWILKKAFVSSQWGNQFLQRRHYRIEFNYAFCLENLGKDIEKAEQLYRQCLFIAQQMDSEQRTNVMDTKIRLAKIELSKGNVVKADEWFRNLNHEFQKMDERERVYSLILMLTYAQYAESRGDIVKGLQIREQAYEKMSTDDAYQETTMYFGVVLAMLNSKISSRNVTEARQFAEKANELSSTFEGDEIYTYYLNQMGLYEEFAGNYKEAETYFEEAIASSEEMPQRIMAIQKRALAAFYFRQKQYQKANEQYRIFWQTIKPSGYSIQENIQPAIQTALTYGALGHQAKAIQMMAEADSTLKMLMAQYFETTTLEEKEFFTRRFETDARIINAFYLQQNGAGNIGKVLNNVLCLKHGALQSQQAFEAVIKQLRDDNAEKLYRDIVKRKKESEIKAMLQVHQREQLMDLLDTLTMEEHQLIEKVEQHADTKAYFLKQITWQKVRDQLNDDEVAIEFVNFPIDPLNPIANRYYAVIVTPHSADLKLVPLAEEREIEALLGGCSKDNINALYSDNQHGQMYKMVWAPVTKHLEGASRVFVSLSGILHRVSFAALTIDESYSLETLSSLKEIWNTKEDSTQTLMNVALFGDVTFGTMAETAAWGNDVQKEITRNILSGRFAALPGTRKEISTIAQLMDKRGLKYNIYCGINATEANFRCLESDDKIRLIHIATHGFYYPKNTSTVMRESIYGISDGYTIVTNPMIRSGFLLSGELHGQDNRTQTDGVLTSAEISGMDLTHVDLVVLSACETGLGDISDSEGVYGLQRAFKMAGVKNIVMSLWQVPDEATSELMIHFYDGYLTGKSVIEALKEAQLKVKKKYPEPYSWAGFVVLR</sequence>
<evidence type="ECO:0000313" key="3">
    <source>
        <dbReference type="EMBL" id="PZX20130.1"/>
    </source>
</evidence>
<protein>
    <submittedName>
        <fullName evidence="3">CHAT domain-containing protein</fullName>
    </submittedName>
</protein>
<name>A0A2W7NJU4_9BACT</name>
<comment type="caution">
    <text evidence="3">The sequence shown here is derived from an EMBL/GenBank/DDBJ whole genome shotgun (WGS) entry which is preliminary data.</text>
</comment>